<evidence type="ECO:0000313" key="3">
    <source>
        <dbReference type="Proteomes" id="UP000430564"/>
    </source>
</evidence>
<sequence length="179" mass="20157">MPFILDSTRETLAHLAMQHAGSIGFNPTGIAGFNVVKRTERGEKRSFQKPYAALIFQGRKRTRVGNIEHVYGPGDVVVTCIDFPSFTTIEEASIEKPFLPRLRMTRQDSLFSSRAARRTLRRTSCAFLSSLMLPGKFPFLPRSSFASCTRAFSSDLRAPGFAASVPTERTHIRLQRRFQ</sequence>
<name>A0A6I1EPN0_9BURK</name>
<dbReference type="Proteomes" id="UP000430564">
    <property type="component" value="Unassembled WGS sequence"/>
</dbReference>
<evidence type="ECO:0000313" key="2">
    <source>
        <dbReference type="EMBL" id="KAB7662497.1"/>
    </source>
</evidence>
<protein>
    <submittedName>
        <fullName evidence="2">AraC family transcriptional regulator</fullName>
    </submittedName>
</protein>
<comment type="caution">
    <text evidence="2">The sequence shown here is derived from an EMBL/GenBank/DDBJ whole genome shotgun (WGS) entry which is preliminary data.</text>
</comment>
<dbReference type="EMBL" id="WEHX01000007">
    <property type="protein sequence ID" value="KAB7662497.1"/>
    <property type="molecule type" value="Genomic_DNA"/>
</dbReference>
<accession>A0A6I1EPN0</accession>
<dbReference type="AlphaFoldDB" id="A0A6I1EPN0"/>
<dbReference type="Pfam" id="PF06719">
    <property type="entry name" value="AraC_N"/>
    <property type="match status" value="1"/>
</dbReference>
<evidence type="ECO:0000259" key="1">
    <source>
        <dbReference type="Pfam" id="PF06719"/>
    </source>
</evidence>
<proteinExistence type="predicted"/>
<reference evidence="2 3" key="1">
    <citation type="submission" date="2019-10" db="EMBL/GenBank/DDBJ databases">
        <title>Genome diversity of Sutterella seckii.</title>
        <authorList>
            <person name="Chaplin A.V."/>
            <person name="Sokolova S.R."/>
            <person name="Mosin K.A."/>
            <person name="Ivanova E.L."/>
            <person name="Kochetkova T.O."/>
            <person name="Goltsov A.Y."/>
            <person name="Trofimov D.Y."/>
            <person name="Efimov B.A."/>
        </authorList>
    </citation>
    <scope>NUCLEOTIDE SEQUENCE [LARGE SCALE GENOMIC DNA]</scope>
    <source>
        <strain evidence="2 3">ASD393</strain>
    </source>
</reference>
<gene>
    <name evidence="2" type="ORF">GBM95_02710</name>
</gene>
<organism evidence="2 3">
    <name type="scientific">Sutterella seckii</name>
    <dbReference type="NCBI Taxonomy" id="1944635"/>
    <lineage>
        <taxon>Bacteria</taxon>
        <taxon>Pseudomonadati</taxon>
        <taxon>Pseudomonadota</taxon>
        <taxon>Betaproteobacteria</taxon>
        <taxon>Burkholderiales</taxon>
        <taxon>Sutterellaceae</taxon>
        <taxon>Sutterella</taxon>
    </lineage>
</organism>
<dbReference type="InterPro" id="IPR009594">
    <property type="entry name" value="Tscrpt_reg_HTH_AraC_N"/>
</dbReference>
<feature type="domain" description="Transcription regulator HTH AraC N-terminal" evidence="1">
    <location>
        <begin position="31"/>
        <end position="99"/>
    </location>
</feature>